<dbReference type="PANTHER" id="PTHR32194">
    <property type="entry name" value="METALLOPROTEASE TLDD"/>
    <property type="match status" value="1"/>
</dbReference>
<evidence type="ECO:0000313" key="11">
    <source>
        <dbReference type="EMBL" id="QQR92895.1"/>
    </source>
</evidence>
<dbReference type="GO" id="GO:0005737">
    <property type="term" value="C:cytoplasm"/>
    <property type="evidence" value="ECO:0007669"/>
    <property type="project" value="UniProtKB-SubCell"/>
</dbReference>
<evidence type="ECO:0000256" key="7">
    <source>
        <dbReference type="ARBA" id="ARBA00022942"/>
    </source>
</evidence>
<proteinExistence type="inferred from homology"/>
<keyword evidence="2 9" id="KW-0963">Cytoplasm</keyword>
<comment type="function">
    <text evidence="9">Component of the proteasome core, a large protease complex with broad specificity involved in protein degradation.</text>
</comment>
<dbReference type="SUPFAM" id="SSF56235">
    <property type="entry name" value="N-terminal nucleophile aminohydrolases (Ntn hydrolases)"/>
    <property type="match status" value="1"/>
</dbReference>
<organism evidence="11">
    <name type="scientific">Candidatus Iainarchaeum sp</name>
    <dbReference type="NCBI Taxonomy" id="3101447"/>
    <lineage>
        <taxon>Archaea</taxon>
        <taxon>Candidatus Iainarchaeota</taxon>
        <taxon>Candidatus Iainarchaeia</taxon>
        <taxon>Candidatus Iainarchaeales</taxon>
        <taxon>Candidatus Iainarchaeaceae</taxon>
        <taxon>Candidatus Iainarchaeum</taxon>
    </lineage>
</organism>
<evidence type="ECO:0000256" key="5">
    <source>
        <dbReference type="ARBA" id="ARBA00022801"/>
    </source>
</evidence>
<dbReference type="GO" id="GO:0010498">
    <property type="term" value="P:proteasomal protein catabolic process"/>
    <property type="evidence" value="ECO:0007669"/>
    <property type="project" value="UniProtKB-UniRule"/>
</dbReference>
<dbReference type="InterPro" id="IPR000243">
    <property type="entry name" value="Pept_T1A_subB"/>
</dbReference>
<evidence type="ECO:0000256" key="9">
    <source>
        <dbReference type="HAMAP-Rule" id="MF_02113"/>
    </source>
</evidence>
<dbReference type="GO" id="GO:0019774">
    <property type="term" value="C:proteasome core complex, beta-subunit complex"/>
    <property type="evidence" value="ECO:0007669"/>
    <property type="project" value="UniProtKB-UniRule"/>
</dbReference>
<dbReference type="InterPro" id="IPR023333">
    <property type="entry name" value="Proteasome_suB-type"/>
</dbReference>
<reference evidence="11" key="1">
    <citation type="submission" date="2020-11" db="EMBL/GenBank/DDBJ databases">
        <title>Connecting structure to function with the recovery of over 1000 high-quality activated sludge metagenome-assembled genomes encoding full-length rRNA genes using long-read sequencing.</title>
        <authorList>
            <person name="Singleton C.M."/>
            <person name="Petriglieri F."/>
            <person name="Kristensen J.M."/>
            <person name="Kirkegaard R.H."/>
            <person name="Michaelsen T.Y."/>
            <person name="Andersen M.H."/>
            <person name="Karst S.M."/>
            <person name="Dueholm M.S."/>
            <person name="Nielsen P.H."/>
            <person name="Albertsen M."/>
        </authorList>
    </citation>
    <scope>NUCLEOTIDE SEQUENCE</scope>
    <source>
        <strain evidence="11">Fred_18-Q3-R57-64_BAT3C.431</strain>
    </source>
</reference>
<protein>
    <recommendedName>
        <fullName evidence="9">Proteasome subunit beta</fullName>
        <ecNumber evidence="9">3.4.25.1</ecNumber>
    </recommendedName>
    <alternativeName>
        <fullName evidence="9">20S proteasome beta subunit</fullName>
    </alternativeName>
    <alternativeName>
        <fullName evidence="9">Proteasome core protein PsmB</fullName>
    </alternativeName>
</protein>
<dbReference type="Gene3D" id="3.60.20.10">
    <property type="entry name" value="Glutamine Phosphoribosylpyrophosphate, subunit 1, domain 1"/>
    <property type="match status" value="1"/>
</dbReference>
<dbReference type="AlphaFoldDB" id="A0A7T9DKF0"/>
<evidence type="ECO:0000256" key="10">
    <source>
        <dbReference type="PIRSR" id="PIRSR600243-1"/>
    </source>
</evidence>
<keyword evidence="5 9" id="KW-0378">Hydrolase</keyword>
<comment type="similarity">
    <text evidence="9">Belongs to the peptidase T1B family.</text>
</comment>
<accession>A0A7T9DKF0</accession>
<dbReference type="InterPro" id="IPR029055">
    <property type="entry name" value="Ntn_hydrolases_N"/>
</dbReference>
<dbReference type="GO" id="GO:0004298">
    <property type="term" value="F:threonine-type endopeptidase activity"/>
    <property type="evidence" value="ECO:0007669"/>
    <property type="project" value="UniProtKB-UniRule"/>
</dbReference>
<gene>
    <name evidence="9" type="primary">psmB</name>
    <name evidence="11" type="ORF">IPJ89_01460</name>
</gene>
<dbReference type="InterPro" id="IPR019983">
    <property type="entry name" value="Pept_T1A_Psome_bsu_arc"/>
</dbReference>
<feature type="chain" id="PRO_5031661567" description="Proteasome subunit beta" evidence="9">
    <location>
        <begin position="16"/>
        <end position="216"/>
    </location>
</feature>
<comment type="activity regulation">
    <text evidence="9">The formation of the proteasomal ATPase PAN-20S proteasome complex, via the docking of the C-termini of PAN into the intersubunit pockets in the alpha-rings, triggers opening of the gate for substrate entry. Interconversion between the open-gate and close-gate conformations leads to a dynamic regulation of the 20S proteasome proteolysis activity.</text>
</comment>
<keyword evidence="8 9" id="KW-0865">Zymogen</keyword>
<evidence type="ECO:0000256" key="2">
    <source>
        <dbReference type="ARBA" id="ARBA00022490"/>
    </source>
</evidence>
<keyword evidence="6 9" id="KW-0068">Autocatalytic cleavage</keyword>
<evidence type="ECO:0000256" key="6">
    <source>
        <dbReference type="ARBA" id="ARBA00022813"/>
    </source>
</evidence>
<dbReference type="HAMAP" id="MF_02113_A">
    <property type="entry name" value="Proteasome_B_A"/>
    <property type="match status" value="1"/>
</dbReference>
<dbReference type="Pfam" id="PF00227">
    <property type="entry name" value="Proteasome"/>
    <property type="match status" value="1"/>
</dbReference>
<name>A0A7T9DKF0_9ARCH</name>
<keyword evidence="7 9" id="KW-0647">Proteasome</keyword>
<comment type="subunit">
    <text evidence="9">The 20S proteasome core is composed of 14 alpha and 14 beta subunits that assemble into four stacked heptameric rings, resulting in a barrel-shaped structure. The two inner rings, each composed of seven catalytic beta subunits, are sandwiched by two outer rings, each composed of seven alpha subunits. The catalytic chamber with the active sites is on the inside of the barrel. Has a gated structure, the ends of the cylinder being occluded by the N-termini of the alpha-subunits. Is capped at one or both ends by the proteasome regulatory ATPase, PAN.</text>
</comment>
<evidence type="ECO:0000256" key="8">
    <source>
        <dbReference type="ARBA" id="ARBA00023145"/>
    </source>
</evidence>
<dbReference type="PRINTS" id="PR00141">
    <property type="entry name" value="PROTEASOME"/>
</dbReference>
<dbReference type="Proteomes" id="UP000596004">
    <property type="component" value="Chromosome"/>
</dbReference>
<evidence type="ECO:0000256" key="1">
    <source>
        <dbReference type="ARBA" id="ARBA00001198"/>
    </source>
</evidence>
<feature type="propeptide" id="PRO_5031661568" description="Removed in mature form; by autocatalysis" evidence="9">
    <location>
        <begin position="1"/>
        <end position="15"/>
    </location>
</feature>
<comment type="subcellular location">
    <subcellularLocation>
        <location evidence="9">Cytoplasm</location>
    </subcellularLocation>
</comment>
<comment type="catalytic activity">
    <reaction evidence="1 9">
        <text>Cleavage of peptide bonds with very broad specificity.</text>
        <dbReference type="EC" id="3.4.25.1"/>
    </reaction>
</comment>
<keyword evidence="4 9" id="KW-0888">Threonine protease</keyword>
<dbReference type="EMBL" id="CP064981">
    <property type="protein sequence ID" value="QQR92895.1"/>
    <property type="molecule type" value="Genomic_DNA"/>
</dbReference>
<dbReference type="InterPro" id="IPR001353">
    <property type="entry name" value="Proteasome_sua/b"/>
</dbReference>
<sequence>MQAMTNENKNILKTGTTTVGVRTKECVVLAADQKATMGYFVAGTDTKKVFKLTDRIAITMAGGVGDAQTLVRFLRSQAKLFEIERETAITTKALVTFLSNILSNSRFYPFMIQFIVGGYTNGTAAMYNMDMAGGVSGVNDYTVTGSGSEFAMGVLDNQYKASMRRDEAVKLAIAAVNAGRKRDAASGGDSVTVLVIDDKGIMEMDRKDVDKILAAM</sequence>
<feature type="active site" description="Nucleophile" evidence="9 10">
    <location>
        <position position="16"/>
    </location>
</feature>
<keyword evidence="3 9" id="KW-0645">Protease</keyword>
<dbReference type="EC" id="3.4.25.1" evidence="9"/>
<dbReference type="PANTHER" id="PTHR32194:SF0">
    <property type="entry name" value="ATP-DEPENDENT PROTEASE SUBUNIT HSLV"/>
    <property type="match status" value="1"/>
</dbReference>
<evidence type="ECO:0000256" key="4">
    <source>
        <dbReference type="ARBA" id="ARBA00022698"/>
    </source>
</evidence>
<dbReference type="PROSITE" id="PS51476">
    <property type="entry name" value="PROTEASOME_BETA_2"/>
    <property type="match status" value="1"/>
</dbReference>
<evidence type="ECO:0000256" key="3">
    <source>
        <dbReference type="ARBA" id="ARBA00022670"/>
    </source>
</evidence>